<evidence type="ECO:0000313" key="2">
    <source>
        <dbReference type="Proteomes" id="UP001140096"/>
    </source>
</evidence>
<sequence>MDKVSVIERISRGVVRVLGLNPGPFTLQGSNTYLIGYGERRVLVDTGDGNQPGYFGLLRECLGTSRVDRILLTHWHADHIGGVNQLLEMRDIVTTGCTVYKQLVDSDEEPDVAEMLAGARQRGCLRDIADSQEFIVDDMVLRAVFTPGHTPDHVAFTVSGGSDLMLLTGDHILGQGDKIQGTTTVHDLGSYMESLNRVLALRPTALLPGHGPVVSGSGPDGYRSIRVIEEYIKHRMMREQQILDVLASDDKAWRLEEITRAVYKDITDPKIILAAQNNTLLHLKKLLAENRVQQVNVDQEIRWALIRPNI</sequence>
<name>A0ACC1LLD8_9FUNG</name>
<dbReference type="Proteomes" id="UP001140096">
    <property type="component" value="Unassembled WGS sequence"/>
</dbReference>
<proteinExistence type="predicted"/>
<organism evidence="1 2">
    <name type="scientific">Coemansia furcata</name>
    <dbReference type="NCBI Taxonomy" id="417177"/>
    <lineage>
        <taxon>Eukaryota</taxon>
        <taxon>Fungi</taxon>
        <taxon>Fungi incertae sedis</taxon>
        <taxon>Zoopagomycota</taxon>
        <taxon>Kickxellomycotina</taxon>
        <taxon>Kickxellomycetes</taxon>
        <taxon>Kickxellales</taxon>
        <taxon>Kickxellaceae</taxon>
        <taxon>Coemansia</taxon>
    </lineage>
</organism>
<evidence type="ECO:0000313" key="1">
    <source>
        <dbReference type="EMBL" id="KAJ2811378.1"/>
    </source>
</evidence>
<gene>
    <name evidence="1" type="primary">LACTB2</name>
    <name evidence="1" type="ORF">H4S07_002102</name>
</gene>
<reference evidence="1" key="1">
    <citation type="submission" date="2022-07" db="EMBL/GenBank/DDBJ databases">
        <title>Phylogenomic reconstructions and comparative analyses of Kickxellomycotina fungi.</title>
        <authorList>
            <person name="Reynolds N.K."/>
            <person name="Stajich J.E."/>
            <person name="Barry K."/>
            <person name="Grigoriev I.V."/>
            <person name="Crous P."/>
            <person name="Smith M.E."/>
        </authorList>
    </citation>
    <scope>NUCLEOTIDE SEQUENCE</scope>
    <source>
        <strain evidence="1">CBS 102833</strain>
    </source>
</reference>
<accession>A0ACC1LLD8</accession>
<dbReference type="EMBL" id="JANBUP010000453">
    <property type="protein sequence ID" value="KAJ2811378.1"/>
    <property type="molecule type" value="Genomic_DNA"/>
</dbReference>
<comment type="caution">
    <text evidence="1">The sequence shown here is derived from an EMBL/GenBank/DDBJ whole genome shotgun (WGS) entry which is preliminary data.</text>
</comment>
<protein>
    <submittedName>
        <fullName evidence="1">Beta-lactamase-like protein 2</fullName>
    </submittedName>
</protein>
<keyword evidence="2" id="KW-1185">Reference proteome</keyword>